<evidence type="ECO:0000313" key="9">
    <source>
        <dbReference type="Proteomes" id="UP000483820"/>
    </source>
</evidence>
<dbReference type="GO" id="GO:0035267">
    <property type="term" value="C:NuA4 histone acetyltransferase complex"/>
    <property type="evidence" value="ECO:0007669"/>
    <property type="project" value="TreeGrafter"/>
</dbReference>
<dbReference type="KEGG" id="crq:GCK72_026156"/>
<evidence type="ECO:0000256" key="5">
    <source>
        <dbReference type="ARBA" id="ARBA00023242"/>
    </source>
</evidence>
<feature type="compositionally biased region" description="Acidic residues" evidence="6">
    <location>
        <begin position="121"/>
        <end position="130"/>
    </location>
</feature>
<dbReference type="SUPFAM" id="SSF54160">
    <property type="entry name" value="Chromo domain-like"/>
    <property type="match status" value="1"/>
</dbReference>
<evidence type="ECO:0000313" key="8">
    <source>
        <dbReference type="EMBL" id="KAF1749688.1"/>
    </source>
</evidence>
<dbReference type="RefSeq" id="XP_053580259.1">
    <property type="nucleotide sequence ID" value="XM_053736693.1"/>
</dbReference>
<dbReference type="Gene3D" id="2.30.30.140">
    <property type="match status" value="1"/>
</dbReference>
<name>A0A6A5G3W1_CAERE</name>
<dbReference type="GO" id="GO:0006325">
    <property type="term" value="P:chromatin organization"/>
    <property type="evidence" value="ECO:0007669"/>
    <property type="project" value="UniProtKB-KW"/>
</dbReference>
<comment type="subcellular location">
    <subcellularLocation>
        <location evidence="1">Nucleus</location>
    </subcellularLocation>
</comment>
<proteinExistence type="predicted"/>
<dbReference type="InterPro" id="IPR026541">
    <property type="entry name" value="MRG_dom"/>
</dbReference>
<keyword evidence="4" id="KW-0804">Transcription</keyword>
<dbReference type="InterPro" id="IPR016197">
    <property type="entry name" value="Chromo-like_dom_sf"/>
</dbReference>
<dbReference type="Pfam" id="PF05712">
    <property type="entry name" value="MRG"/>
    <property type="match status" value="1"/>
</dbReference>
<comment type="caution">
    <text evidence="8">The sequence shown here is derived from an EMBL/GenBank/DDBJ whole genome shotgun (WGS) entry which is preliminary data.</text>
</comment>
<dbReference type="PANTHER" id="PTHR10880:SF48">
    <property type="entry name" value="MORTALITY FACTOR 4 LIKE 2"/>
    <property type="match status" value="1"/>
</dbReference>
<evidence type="ECO:0000256" key="4">
    <source>
        <dbReference type="ARBA" id="ARBA00023163"/>
    </source>
</evidence>
<dbReference type="GO" id="GO:0006355">
    <property type="term" value="P:regulation of DNA-templated transcription"/>
    <property type="evidence" value="ECO:0007669"/>
    <property type="project" value="InterPro"/>
</dbReference>
<protein>
    <recommendedName>
        <fullName evidence="7">MRG domain-containing protein</fullName>
    </recommendedName>
</protein>
<dbReference type="GO" id="GO:0005634">
    <property type="term" value="C:nucleus"/>
    <property type="evidence" value="ECO:0007669"/>
    <property type="project" value="UniProtKB-SubCell"/>
</dbReference>
<evidence type="ECO:0000256" key="2">
    <source>
        <dbReference type="ARBA" id="ARBA00022853"/>
    </source>
</evidence>
<gene>
    <name evidence="8" type="ORF">GCK72_026156</name>
</gene>
<keyword evidence="5" id="KW-0539">Nucleus</keyword>
<dbReference type="CTD" id="9813716"/>
<dbReference type="InterPro" id="IPR008676">
    <property type="entry name" value="MRG"/>
</dbReference>
<dbReference type="Proteomes" id="UP000483820">
    <property type="component" value="Chromosome X"/>
</dbReference>
<keyword evidence="2" id="KW-0156">Chromatin regulator</keyword>
<evidence type="ECO:0000256" key="1">
    <source>
        <dbReference type="ARBA" id="ARBA00004123"/>
    </source>
</evidence>
<feature type="region of interest" description="Disordered" evidence="6">
    <location>
        <begin position="77"/>
        <end position="130"/>
    </location>
</feature>
<keyword evidence="3" id="KW-0805">Transcription regulation</keyword>
<feature type="domain" description="MRG" evidence="7">
    <location>
        <begin position="225"/>
        <end position="410"/>
    </location>
</feature>
<evidence type="ECO:0000256" key="3">
    <source>
        <dbReference type="ARBA" id="ARBA00023015"/>
    </source>
</evidence>
<evidence type="ECO:0000259" key="7">
    <source>
        <dbReference type="Pfam" id="PF05712"/>
    </source>
</evidence>
<organism evidence="8 9">
    <name type="scientific">Caenorhabditis remanei</name>
    <name type="common">Caenorhabditis vulgaris</name>
    <dbReference type="NCBI Taxonomy" id="31234"/>
    <lineage>
        <taxon>Eukaryota</taxon>
        <taxon>Metazoa</taxon>
        <taxon>Ecdysozoa</taxon>
        <taxon>Nematoda</taxon>
        <taxon>Chromadorea</taxon>
        <taxon>Rhabditida</taxon>
        <taxon>Rhabditina</taxon>
        <taxon>Rhabditomorpha</taxon>
        <taxon>Rhabditoidea</taxon>
        <taxon>Rhabditidae</taxon>
        <taxon>Peloderinae</taxon>
        <taxon>Caenorhabditis</taxon>
    </lineage>
</organism>
<dbReference type="Gene3D" id="1.10.274.30">
    <property type="entry name" value="MRG domain"/>
    <property type="match status" value="1"/>
</dbReference>
<dbReference type="EMBL" id="WUAV01000006">
    <property type="protein sequence ID" value="KAF1749688.1"/>
    <property type="molecule type" value="Genomic_DNA"/>
</dbReference>
<reference evidence="8 9" key="1">
    <citation type="submission" date="2019-12" db="EMBL/GenBank/DDBJ databases">
        <title>Chromosome-level assembly of the Caenorhabditis remanei genome.</title>
        <authorList>
            <person name="Teterina A.A."/>
            <person name="Willis J.H."/>
            <person name="Phillips P.C."/>
        </authorList>
    </citation>
    <scope>NUCLEOTIDE SEQUENCE [LARGE SCALE GENOMIC DNA]</scope>
    <source>
        <strain evidence="8 9">PX506</strain>
        <tissue evidence="8">Whole organism</tissue>
    </source>
</reference>
<dbReference type="PROSITE" id="PS51640">
    <property type="entry name" value="MRG"/>
    <property type="match status" value="1"/>
</dbReference>
<dbReference type="GeneID" id="9813716"/>
<evidence type="ECO:0000256" key="6">
    <source>
        <dbReference type="SAM" id="MobiDB-lite"/>
    </source>
</evidence>
<dbReference type="AlphaFoldDB" id="A0A6A5G3W1"/>
<accession>A0A6A5G3W1</accession>
<sequence>MEPLFEVGEVFVCLFEKQHPYEAKMIGMREERGVDHYVIHYIGWHKRHNEIIPFGEEEGKMFKGNLKQFAEEHPEIEIPADAHKGAKRGRAPNPKNLEGETSIEKKDEGGEEEEVEKKNDEEEVEDRVEDGVEEVVGPVENVVEEEKVEKKKDEEVEERVVDTVKDVGGPEEEVEVVEQVEKKPEKKAEKLKSKKKEKANVVVNDQPPSVFPKSPVCLDALEPPLSNTLRDILVEDLDYVNKYFVTRLPVGVSVEDIMVEYKKHLQATKKRQLKQLRNPDIEKKKKEIIAETDKLLATANGIVPIFNAALGCHLLYTTERQQYNKVRKEDAIKNNFTFKDITELGKYDFRPSEQYGMVHLLRMLTKLPELLQLSDWNDHMVNRIAIGLKDFVKFLHKNASKFFTGANEYTTLTAEYFRQPQTVGD</sequence>
<dbReference type="PANTHER" id="PTHR10880">
    <property type="entry name" value="MORTALITY FACTOR 4-LIKE PROTEIN"/>
    <property type="match status" value="1"/>
</dbReference>
<dbReference type="InterPro" id="IPR038217">
    <property type="entry name" value="MRG_C_sf"/>
</dbReference>